<evidence type="ECO:0000259" key="3">
    <source>
        <dbReference type="SMART" id="SM00382"/>
    </source>
</evidence>
<dbReference type="InterPro" id="IPR001270">
    <property type="entry name" value="ClpA/B"/>
</dbReference>
<dbReference type="GO" id="GO:0034605">
    <property type="term" value="P:cellular response to heat"/>
    <property type="evidence" value="ECO:0007669"/>
    <property type="project" value="TreeGrafter"/>
</dbReference>
<proteinExistence type="predicted"/>
<evidence type="ECO:0000256" key="2">
    <source>
        <dbReference type="ARBA" id="ARBA00022840"/>
    </source>
</evidence>
<reference evidence="4" key="1">
    <citation type="submission" date="2023-07" db="EMBL/GenBank/DDBJ databases">
        <title>Bifidobacterium aquikefiriaerophilum sp. nov. and Bifidobacterium eccum sp. nov., isolated from water kefir.</title>
        <authorList>
            <person name="Breselge S."/>
            <person name="Bellassi P."/>
            <person name="Barcenilla C."/>
            <person name="Alvarez-Ordonez A."/>
            <person name="Morelli L."/>
            <person name="Cotter P.D."/>
        </authorList>
    </citation>
    <scope>NUCLEOTIDE SEQUENCE</scope>
    <source>
        <strain evidence="4">WK013_4_14</strain>
    </source>
</reference>
<sequence length="297" mass="33381">MRSDIQIVIVDGPRSYFDEQLPGGDSKPTSLPRIARLVDEINRTLRIQPADGSNIPEVDRSSITGKIVYARSNDYASISEHVRLNFAEFIDEIEPRSLYLHNPPRHIREQIKSAFNDVQISAYDYPKISEENITRLMADFPTTVLGQEAAMSSLLASFQTMLDLGNEKPLVLLFIGPSGVGKTETAKLISRIMGGKLMRKQFSMFQNERFASYLFGGGLSENSFGHDLLDRTSNVILLDEFDKANPIFHSAFYQLFDDGEFTDRNYSVNTSRAIIICTSNYASNNDAREKLGVPIYS</sequence>
<dbReference type="GO" id="GO:0005737">
    <property type="term" value="C:cytoplasm"/>
    <property type="evidence" value="ECO:0007669"/>
    <property type="project" value="TreeGrafter"/>
</dbReference>
<dbReference type="InterPro" id="IPR027417">
    <property type="entry name" value="P-loop_NTPase"/>
</dbReference>
<dbReference type="AlphaFoldDB" id="A0AB39UIW4"/>
<protein>
    <submittedName>
        <fullName evidence="4">AAA family ATPase</fullName>
    </submittedName>
</protein>
<dbReference type="Pfam" id="PF07724">
    <property type="entry name" value="AAA_2"/>
    <property type="match status" value="1"/>
</dbReference>
<dbReference type="PANTHER" id="PTHR11638">
    <property type="entry name" value="ATP-DEPENDENT CLP PROTEASE"/>
    <property type="match status" value="1"/>
</dbReference>
<name>A0AB39UIW4_9BIFI</name>
<keyword evidence="1" id="KW-0547">Nucleotide-binding</keyword>
<dbReference type="PANTHER" id="PTHR11638:SF18">
    <property type="entry name" value="HEAT SHOCK PROTEIN 104"/>
    <property type="match status" value="1"/>
</dbReference>
<dbReference type="EMBL" id="CP129682">
    <property type="protein sequence ID" value="XDS48585.1"/>
    <property type="molecule type" value="Genomic_DNA"/>
</dbReference>
<keyword evidence="2" id="KW-0067">ATP-binding</keyword>
<dbReference type="GO" id="GO:0005524">
    <property type="term" value="F:ATP binding"/>
    <property type="evidence" value="ECO:0007669"/>
    <property type="project" value="UniProtKB-KW"/>
</dbReference>
<feature type="domain" description="AAA+ ATPase" evidence="3">
    <location>
        <begin position="168"/>
        <end position="297"/>
    </location>
</feature>
<evidence type="ECO:0000313" key="4">
    <source>
        <dbReference type="EMBL" id="XDS48585.1"/>
    </source>
</evidence>
<dbReference type="GO" id="GO:0016887">
    <property type="term" value="F:ATP hydrolysis activity"/>
    <property type="evidence" value="ECO:0007669"/>
    <property type="project" value="InterPro"/>
</dbReference>
<dbReference type="InterPro" id="IPR050130">
    <property type="entry name" value="ClpA_ClpB"/>
</dbReference>
<organism evidence="4">
    <name type="scientific">Bifidobacterium fermentum</name>
    <dbReference type="NCBI Taxonomy" id="3059035"/>
    <lineage>
        <taxon>Bacteria</taxon>
        <taxon>Bacillati</taxon>
        <taxon>Actinomycetota</taxon>
        <taxon>Actinomycetes</taxon>
        <taxon>Bifidobacteriales</taxon>
        <taxon>Bifidobacteriaceae</taxon>
        <taxon>Bifidobacterium</taxon>
    </lineage>
</organism>
<dbReference type="SUPFAM" id="SSF52540">
    <property type="entry name" value="P-loop containing nucleoside triphosphate hydrolases"/>
    <property type="match status" value="1"/>
</dbReference>
<dbReference type="SMART" id="SM00382">
    <property type="entry name" value="AAA"/>
    <property type="match status" value="1"/>
</dbReference>
<gene>
    <name evidence="4" type="ORF">QN216_09710</name>
</gene>
<evidence type="ECO:0000256" key="1">
    <source>
        <dbReference type="ARBA" id="ARBA00022741"/>
    </source>
</evidence>
<accession>A0AB39UIW4</accession>
<dbReference type="InterPro" id="IPR003593">
    <property type="entry name" value="AAA+_ATPase"/>
</dbReference>
<dbReference type="RefSeq" id="WP_369342731.1">
    <property type="nucleotide sequence ID" value="NZ_CP129682.1"/>
</dbReference>
<dbReference type="Gene3D" id="3.40.50.300">
    <property type="entry name" value="P-loop containing nucleotide triphosphate hydrolases"/>
    <property type="match status" value="1"/>
</dbReference>
<dbReference type="InterPro" id="IPR003959">
    <property type="entry name" value="ATPase_AAA_core"/>
</dbReference>
<dbReference type="PRINTS" id="PR00300">
    <property type="entry name" value="CLPPROTEASEA"/>
</dbReference>